<feature type="transmembrane region" description="Helical" evidence="1">
    <location>
        <begin position="38"/>
        <end position="63"/>
    </location>
</feature>
<feature type="transmembrane region" description="Helical" evidence="1">
    <location>
        <begin position="108"/>
        <end position="128"/>
    </location>
</feature>
<dbReference type="Proteomes" id="UP000886885">
    <property type="component" value="Chromosome 9D"/>
</dbReference>
<keyword evidence="2" id="KW-0732">Signal</keyword>
<dbReference type="PANTHER" id="PTHR34672">
    <property type="entry name" value="POLLEN-SPECIFIC ARABINOGALACTA PROTEIN BAN102"/>
    <property type="match status" value="1"/>
</dbReference>
<organism evidence="3 4">
    <name type="scientific">Populus tomentosa</name>
    <name type="common">Chinese white poplar</name>
    <dbReference type="NCBI Taxonomy" id="118781"/>
    <lineage>
        <taxon>Eukaryota</taxon>
        <taxon>Viridiplantae</taxon>
        <taxon>Streptophyta</taxon>
        <taxon>Embryophyta</taxon>
        <taxon>Tracheophyta</taxon>
        <taxon>Spermatophyta</taxon>
        <taxon>Magnoliopsida</taxon>
        <taxon>eudicotyledons</taxon>
        <taxon>Gunneridae</taxon>
        <taxon>Pentapetalae</taxon>
        <taxon>rosids</taxon>
        <taxon>fabids</taxon>
        <taxon>Malpighiales</taxon>
        <taxon>Salicaceae</taxon>
        <taxon>Saliceae</taxon>
        <taxon>Populus</taxon>
    </lineage>
</organism>
<feature type="signal peptide" evidence="2">
    <location>
        <begin position="1"/>
        <end position="22"/>
    </location>
</feature>
<evidence type="ECO:0000313" key="4">
    <source>
        <dbReference type="Proteomes" id="UP000886885"/>
    </source>
</evidence>
<keyword evidence="4" id="KW-1185">Reference proteome</keyword>
<gene>
    <name evidence="3" type="ORF">POTOM_034297</name>
</gene>
<dbReference type="InterPro" id="IPR044702">
    <property type="entry name" value="AGP23/40"/>
</dbReference>
<proteinExistence type="predicted"/>
<accession>A0A8X7Z535</accession>
<keyword evidence="1" id="KW-1133">Transmembrane helix</keyword>
<dbReference type="EMBL" id="JAAWWB010000018">
    <property type="protein sequence ID" value="KAG6761102.1"/>
    <property type="molecule type" value="Genomic_DNA"/>
</dbReference>
<protein>
    <submittedName>
        <fullName evidence="3">Uncharacterized protein</fullName>
    </submittedName>
</protein>
<dbReference type="PANTHER" id="PTHR34672:SF14">
    <property type="entry name" value="ARABINOGALACTAN PROTEIN 40"/>
    <property type="match status" value="1"/>
</dbReference>
<keyword evidence="1" id="KW-0812">Transmembrane</keyword>
<evidence type="ECO:0000256" key="1">
    <source>
        <dbReference type="SAM" id="Phobius"/>
    </source>
</evidence>
<name>A0A8X7Z535_POPTO</name>
<sequence>MEMKKIACAILFAAASVSAVMADEVAAPAPSPASGASASLPIVGSLVGASLASFIAQLVLVMACMKFSSVASLVLLALVCSRITVLAFDDALAPLPAMATSFSFQFRALGFPQPKVLSAGVAIFYWIIYFQ</sequence>
<keyword evidence="1" id="KW-0472">Membrane</keyword>
<dbReference type="OrthoDB" id="844272at2759"/>
<evidence type="ECO:0000256" key="2">
    <source>
        <dbReference type="SAM" id="SignalP"/>
    </source>
</evidence>
<feature type="transmembrane region" description="Helical" evidence="1">
    <location>
        <begin position="70"/>
        <end position="88"/>
    </location>
</feature>
<comment type="caution">
    <text evidence="3">The sequence shown here is derived from an EMBL/GenBank/DDBJ whole genome shotgun (WGS) entry which is preliminary data.</text>
</comment>
<feature type="chain" id="PRO_5036485947" evidence="2">
    <location>
        <begin position="23"/>
        <end position="131"/>
    </location>
</feature>
<dbReference type="AlphaFoldDB" id="A0A8X7Z535"/>
<reference evidence="3" key="1">
    <citation type="journal article" date="2020" name="bioRxiv">
        <title>Hybrid origin of Populus tomentosa Carr. identified through genome sequencing and phylogenomic analysis.</title>
        <authorList>
            <person name="An X."/>
            <person name="Gao K."/>
            <person name="Chen Z."/>
            <person name="Li J."/>
            <person name="Yang X."/>
            <person name="Yang X."/>
            <person name="Zhou J."/>
            <person name="Guo T."/>
            <person name="Zhao T."/>
            <person name="Huang S."/>
            <person name="Miao D."/>
            <person name="Khan W.U."/>
            <person name="Rao P."/>
            <person name="Ye M."/>
            <person name="Lei B."/>
            <person name="Liao W."/>
            <person name="Wang J."/>
            <person name="Ji L."/>
            <person name="Li Y."/>
            <person name="Guo B."/>
            <person name="Mustafa N.S."/>
            <person name="Li S."/>
            <person name="Yun Q."/>
            <person name="Keller S.R."/>
            <person name="Mao J."/>
            <person name="Zhang R."/>
            <person name="Strauss S.H."/>
        </authorList>
    </citation>
    <scope>NUCLEOTIDE SEQUENCE</scope>
    <source>
        <strain evidence="3">GM15</strain>
        <tissue evidence="3">Leaf</tissue>
    </source>
</reference>
<evidence type="ECO:0000313" key="3">
    <source>
        <dbReference type="EMBL" id="KAG6761102.1"/>
    </source>
</evidence>